<dbReference type="EMBL" id="JAKOGI010000113">
    <property type="protein sequence ID" value="KAJ8443761.1"/>
    <property type="molecule type" value="Genomic_DNA"/>
</dbReference>
<dbReference type="InterPro" id="IPR002035">
    <property type="entry name" value="VWF_A"/>
</dbReference>
<protein>
    <recommendedName>
        <fullName evidence="1">VWFA domain-containing protein</fullName>
    </recommendedName>
</protein>
<reference evidence="2" key="1">
    <citation type="submission" date="2022-04" db="EMBL/GenBank/DDBJ databases">
        <title>Carnegiea gigantea Genome sequencing and assembly v2.</title>
        <authorList>
            <person name="Copetti D."/>
            <person name="Sanderson M.J."/>
            <person name="Burquez A."/>
            <person name="Wojciechowski M.F."/>
        </authorList>
    </citation>
    <scope>NUCLEOTIDE SEQUENCE</scope>
    <source>
        <strain evidence="2">SGP5-SGP5p</strain>
        <tissue evidence="2">Aerial part</tissue>
    </source>
</reference>
<evidence type="ECO:0000313" key="3">
    <source>
        <dbReference type="Proteomes" id="UP001153076"/>
    </source>
</evidence>
<organism evidence="2 3">
    <name type="scientific">Carnegiea gigantea</name>
    <dbReference type="NCBI Taxonomy" id="171969"/>
    <lineage>
        <taxon>Eukaryota</taxon>
        <taxon>Viridiplantae</taxon>
        <taxon>Streptophyta</taxon>
        <taxon>Embryophyta</taxon>
        <taxon>Tracheophyta</taxon>
        <taxon>Spermatophyta</taxon>
        <taxon>Magnoliopsida</taxon>
        <taxon>eudicotyledons</taxon>
        <taxon>Gunneridae</taxon>
        <taxon>Pentapetalae</taxon>
        <taxon>Caryophyllales</taxon>
        <taxon>Cactineae</taxon>
        <taxon>Cactaceae</taxon>
        <taxon>Cactoideae</taxon>
        <taxon>Echinocereeae</taxon>
        <taxon>Carnegiea</taxon>
    </lineage>
</organism>
<evidence type="ECO:0000259" key="1">
    <source>
        <dbReference type="PROSITE" id="PS50234"/>
    </source>
</evidence>
<dbReference type="OrthoDB" id="687730at2759"/>
<dbReference type="AlphaFoldDB" id="A0A9Q1QJG3"/>
<dbReference type="PROSITE" id="PS50234">
    <property type="entry name" value="VWFA"/>
    <property type="match status" value="1"/>
</dbReference>
<evidence type="ECO:0000313" key="2">
    <source>
        <dbReference type="EMBL" id="KAJ8443761.1"/>
    </source>
</evidence>
<sequence length="285" mass="32031">MMRNPTMKREPGESSIGSEVDVIHGEKIDVRINHKKEVPRMKTELNVSAELMGSAQPRDSNRRLGVDIVVILDLSSSMSWSERRQYLQTSMEFLISKLFPIDRMLVFKLSSTSGAERLCPLRLITEDPQAILKTWSINTEGGPANLPAGLKEALKVLNDRAYFQGRKRTLMVLSSSEATYDAAQVPLRDVPVHAFAIGSDYTYHNLMLCLNDVRKKSMSDLSPMFSECLARLLTVVVQDLMLSLTLLKENYANGTEVVDEGEIELVTKKVDAKYHHQAESYKLAP</sequence>
<gene>
    <name evidence="2" type="ORF">Cgig2_029666</name>
</gene>
<proteinExistence type="predicted"/>
<dbReference type="Proteomes" id="UP001153076">
    <property type="component" value="Unassembled WGS sequence"/>
</dbReference>
<name>A0A9Q1QJG3_9CARY</name>
<dbReference type="InterPro" id="IPR036465">
    <property type="entry name" value="vWFA_dom_sf"/>
</dbReference>
<keyword evidence="3" id="KW-1185">Reference proteome</keyword>
<dbReference type="SUPFAM" id="SSF53300">
    <property type="entry name" value="vWA-like"/>
    <property type="match status" value="1"/>
</dbReference>
<comment type="caution">
    <text evidence="2">The sequence shown here is derived from an EMBL/GenBank/DDBJ whole genome shotgun (WGS) entry which is preliminary data.</text>
</comment>
<dbReference type="PANTHER" id="PTHR10579:SF129">
    <property type="entry name" value="OS01G0640200 PROTEIN"/>
    <property type="match status" value="1"/>
</dbReference>
<dbReference type="InterPro" id="IPR051266">
    <property type="entry name" value="CLCR"/>
</dbReference>
<feature type="domain" description="VWFA" evidence="1">
    <location>
        <begin position="67"/>
        <end position="206"/>
    </location>
</feature>
<accession>A0A9Q1QJG3</accession>
<dbReference type="Pfam" id="PF13519">
    <property type="entry name" value="VWA_2"/>
    <property type="match status" value="1"/>
</dbReference>
<dbReference type="Gene3D" id="3.40.50.410">
    <property type="entry name" value="von Willebrand factor, type A domain"/>
    <property type="match status" value="1"/>
</dbReference>
<dbReference type="PANTHER" id="PTHR10579">
    <property type="entry name" value="CALCIUM-ACTIVATED CHLORIDE CHANNEL REGULATOR"/>
    <property type="match status" value="1"/>
</dbReference>